<feature type="transmembrane region" description="Helical" evidence="1">
    <location>
        <begin position="79"/>
        <end position="97"/>
    </location>
</feature>
<sequence>MNADALLLVLTVGVVGVLHTAVPDHWVPITLMSRQRGWTKMETAKAALTAGTGHVVTTLIIALVVWGAGVAFATRFGHWVDTVASLLLTGFGGWIAISSWRELQGGKGHGHSHGGIFGHSHGIEQPDVWKIGRAGVRHPGSPT</sequence>
<keyword evidence="3" id="KW-1185">Reference proteome</keyword>
<dbReference type="RefSeq" id="WP_319612345.1">
    <property type="nucleotide sequence ID" value="NZ_JAWXYB010000001.1"/>
</dbReference>
<dbReference type="EMBL" id="JAWXYB010000001">
    <property type="protein sequence ID" value="MDX5929208.1"/>
    <property type="molecule type" value="Genomic_DNA"/>
</dbReference>
<evidence type="ECO:0000256" key="1">
    <source>
        <dbReference type="SAM" id="Phobius"/>
    </source>
</evidence>
<protein>
    <submittedName>
        <fullName evidence="2">Uncharacterized protein</fullName>
    </submittedName>
</protein>
<organism evidence="2 3">
    <name type="scientific">Acidiphilium acidophilum</name>
    <name type="common">Thiobacillus acidophilus</name>
    <dbReference type="NCBI Taxonomy" id="76588"/>
    <lineage>
        <taxon>Bacteria</taxon>
        <taxon>Pseudomonadati</taxon>
        <taxon>Pseudomonadota</taxon>
        <taxon>Alphaproteobacteria</taxon>
        <taxon>Acetobacterales</taxon>
        <taxon>Acidocellaceae</taxon>
        <taxon>Acidiphilium</taxon>
    </lineage>
</organism>
<keyword evidence="1" id="KW-0812">Transmembrane</keyword>
<feature type="transmembrane region" description="Helical" evidence="1">
    <location>
        <begin position="48"/>
        <end position="73"/>
    </location>
</feature>
<dbReference type="AlphaFoldDB" id="A0AAW9DL29"/>
<feature type="transmembrane region" description="Helical" evidence="1">
    <location>
        <begin position="6"/>
        <end position="27"/>
    </location>
</feature>
<comment type="caution">
    <text evidence="2">The sequence shown here is derived from an EMBL/GenBank/DDBJ whole genome shotgun (WGS) entry which is preliminary data.</text>
</comment>
<keyword evidence="1" id="KW-1133">Transmembrane helix</keyword>
<gene>
    <name evidence="2" type="ORF">SIL87_00285</name>
</gene>
<keyword evidence="1" id="KW-0472">Membrane</keyword>
<proteinExistence type="predicted"/>
<name>A0AAW9DL29_ACIAO</name>
<evidence type="ECO:0000313" key="3">
    <source>
        <dbReference type="Proteomes" id="UP001279553"/>
    </source>
</evidence>
<reference evidence="2 3" key="1">
    <citation type="submission" date="2023-11" db="EMBL/GenBank/DDBJ databases">
        <title>MicrobeMod: A computational toolkit for identifying prokaryotic methylation and restriction-modification with nanopore sequencing.</title>
        <authorList>
            <person name="Crits-Christoph A."/>
            <person name="Kang S.C."/>
            <person name="Lee H."/>
            <person name="Ostrov N."/>
        </authorList>
    </citation>
    <scope>NUCLEOTIDE SEQUENCE [LARGE SCALE GENOMIC DNA]</scope>
    <source>
        <strain evidence="2 3">DSMZ 700</strain>
    </source>
</reference>
<evidence type="ECO:0000313" key="2">
    <source>
        <dbReference type="EMBL" id="MDX5929208.1"/>
    </source>
</evidence>
<accession>A0AAW9DL29</accession>
<dbReference type="Proteomes" id="UP001279553">
    <property type="component" value="Unassembled WGS sequence"/>
</dbReference>